<feature type="region of interest" description="Disordered" evidence="1">
    <location>
        <begin position="1"/>
        <end position="54"/>
    </location>
</feature>
<dbReference type="AlphaFoldDB" id="A0A7Z9AT43"/>
<sequence>MNDKPKEEIYAERFDASKKEREQLSKEAIKQHEDEKPQKKESRKFKFTKKEDLL</sequence>
<evidence type="ECO:0000313" key="2">
    <source>
        <dbReference type="EMBL" id="VTQ61770.1"/>
    </source>
</evidence>
<name>A0A7Z9AT43_ENTHR</name>
<reference evidence="2 3" key="1">
    <citation type="submission" date="2019-05" db="EMBL/GenBank/DDBJ databases">
        <authorList>
            <consortium name="Pathogen Informatics"/>
        </authorList>
    </citation>
    <scope>NUCLEOTIDE SEQUENCE [LARGE SCALE GENOMIC DNA]</scope>
    <source>
        <strain evidence="2 3">NCTC12204</strain>
    </source>
</reference>
<comment type="caution">
    <text evidence="2">The sequence shown here is derived from an EMBL/GenBank/DDBJ whole genome shotgun (WGS) entry which is preliminary data.</text>
</comment>
<gene>
    <name evidence="2" type="ORF">NCTC12204_00871</name>
</gene>
<feature type="compositionally biased region" description="Basic and acidic residues" evidence="1">
    <location>
        <begin position="1"/>
        <end position="40"/>
    </location>
</feature>
<proteinExistence type="predicted"/>
<dbReference type="RefSeq" id="WP_010738186.1">
    <property type="nucleotide sequence ID" value="NZ_AP027299.1"/>
</dbReference>
<accession>A0A7Z9AT43</accession>
<evidence type="ECO:0000256" key="1">
    <source>
        <dbReference type="SAM" id="MobiDB-lite"/>
    </source>
</evidence>
<protein>
    <submittedName>
        <fullName evidence="2">Uncharacterized protein</fullName>
    </submittedName>
</protein>
<dbReference type="GeneID" id="59131727"/>
<dbReference type="Proteomes" id="UP000352698">
    <property type="component" value="Unassembled WGS sequence"/>
</dbReference>
<organism evidence="2 3">
    <name type="scientific">Enterococcus hirae</name>
    <dbReference type="NCBI Taxonomy" id="1354"/>
    <lineage>
        <taxon>Bacteria</taxon>
        <taxon>Bacillati</taxon>
        <taxon>Bacillota</taxon>
        <taxon>Bacilli</taxon>
        <taxon>Lactobacillales</taxon>
        <taxon>Enterococcaceae</taxon>
        <taxon>Enterococcus</taxon>
    </lineage>
</organism>
<evidence type="ECO:0000313" key="3">
    <source>
        <dbReference type="Proteomes" id="UP000352698"/>
    </source>
</evidence>
<dbReference type="EMBL" id="CABEEP010000001">
    <property type="protein sequence ID" value="VTQ61770.1"/>
    <property type="molecule type" value="Genomic_DNA"/>
</dbReference>